<dbReference type="Proteomes" id="UP001172911">
    <property type="component" value="Unassembled WGS sequence"/>
</dbReference>
<reference evidence="1" key="2">
    <citation type="submission" date="2023-03" db="EMBL/GenBank/DDBJ databases">
        <authorList>
            <person name="Zhang Z."/>
        </authorList>
    </citation>
    <scope>NUCLEOTIDE SEQUENCE</scope>
    <source>
        <strain evidence="1">DSA</strain>
    </source>
</reference>
<name>A0AAW7ZEM1_9FIRM</name>
<evidence type="ECO:0000313" key="2">
    <source>
        <dbReference type="Proteomes" id="UP001172911"/>
    </source>
</evidence>
<accession>A0AAW7ZEM1</accession>
<reference evidence="1" key="1">
    <citation type="journal article" date="2023" name="J. Hazard. Mater.">
        <title>Anaerobic biodegradation of pyrene and benzo[a]pyrene by a new sulfate-reducing Desulforamulus aquiferis strain DSA.</title>
        <authorList>
            <person name="Zhang Z."/>
            <person name="Sun J."/>
            <person name="Gong X."/>
            <person name="Wang C."/>
            <person name="Wang H."/>
        </authorList>
    </citation>
    <scope>NUCLEOTIDE SEQUENCE</scope>
    <source>
        <strain evidence="1">DSA</strain>
    </source>
</reference>
<keyword evidence="2" id="KW-1185">Reference proteome</keyword>
<proteinExistence type="predicted"/>
<dbReference type="AlphaFoldDB" id="A0AAW7ZEM1"/>
<organism evidence="1 2">
    <name type="scientific">Desulforamulus aquiferis</name>
    <dbReference type="NCBI Taxonomy" id="1397668"/>
    <lineage>
        <taxon>Bacteria</taxon>
        <taxon>Bacillati</taxon>
        <taxon>Bacillota</taxon>
        <taxon>Clostridia</taxon>
        <taxon>Eubacteriales</taxon>
        <taxon>Peptococcaceae</taxon>
        <taxon>Desulforamulus</taxon>
    </lineage>
</organism>
<sequence>MVITIKLFRFILEEENHVWILAKELSIPGRGDSFYTIIGSGHDYGF</sequence>
<dbReference type="EMBL" id="JARPTC010000016">
    <property type="protein sequence ID" value="MDO7787738.1"/>
    <property type="molecule type" value="Genomic_DNA"/>
</dbReference>
<protein>
    <submittedName>
        <fullName evidence="1">Uncharacterized protein</fullName>
    </submittedName>
</protein>
<comment type="caution">
    <text evidence="1">The sequence shown here is derived from an EMBL/GenBank/DDBJ whole genome shotgun (WGS) entry which is preliminary data.</text>
</comment>
<evidence type="ECO:0000313" key="1">
    <source>
        <dbReference type="EMBL" id="MDO7787738.1"/>
    </source>
</evidence>
<gene>
    <name evidence="1" type="ORF">P6N53_10965</name>
</gene>